<dbReference type="KEGG" id="smy:BJP26_03005"/>
<keyword evidence="2" id="KW-0503">Monooxygenase</keyword>
<reference evidence="2" key="1">
    <citation type="submission" date="2016-03" db="EMBL/GenBank/DDBJ databases">
        <title>Sphingomonas melonis TY, whole genome shotgun sequencing.</title>
        <authorList>
            <person name="Wang H."/>
            <person name="Zhu P."/>
        </authorList>
    </citation>
    <scope>NUCLEOTIDE SEQUENCE [LARGE SCALE GENOMIC DNA]</scope>
    <source>
        <strain evidence="2">TY</strain>
    </source>
</reference>
<dbReference type="GO" id="GO:0004497">
    <property type="term" value="F:monooxygenase activity"/>
    <property type="evidence" value="ECO:0007669"/>
    <property type="project" value="UniProtKB-KW"/>
</dbReference>
<dbReference type="STRING" id="621456.BJP26_03005"/>
<name>A0A175Y400_9SPHN</name>
<dbReference type="EMBL" id="LQCK02000012">
    <property type="protein sequence ID" value="KZB95413.1"/>
    <property type="molecule type" value="Genomic_DNA"/>
</dbReference>
<accession>A0A175Y400</accession>
<protein>
    <submittedName>
        <fullName evidence="2">FAD-binding monooxygenase</fullName>
    </submittedName>
</protein>
<comment type="caution">
    <text evidence="2">The sequence shown here is derived from an EMBL/GenBank/DDBJ whole genome shotgun (WGS) entry which is preliminary data.</text>
</comment>
<keyword evidence="2" id="KW-0560">Oxidoreductase</keyword>
<evidence type="ECO:0000259" key="1">
    <source>
        <dbReference type="Pfam" id="PF01494"/>
    </source>
</evidence>
<keyword evidence="3" id="KW-1185">Reference proteome</keyword>
<dbReference type="InterPro" id="IPR002938">
    <property type="entry name" value="FAD-bd"/>
</dbReference>
<dbReference type="GeneID" id="93797090"/>
<evidence type="ECO:0000313" key="2">
    <source>
        <dbReference type="EMBL" id="KZB95413.1"/>
    </source>
</evidence>
<gene>
    <name evidence="2" type="ORF">AVM11_03825</name>
</gene>
<dbReference type="PANTHER" id="PTHR42685">
    <property type="entry name" value="GERANYLGERANYL DIPHOSPHATE REDUCTASE"/>
    <property type="match status" value="1"/>
</dbReference>
<dbReference type="PANTHER" id="PTHR42685:SF22">
    <property type="entry name" value="CONDITIONED MEDIUM FACTOR RECEPTOR 1"/>
    <property type="match status" value="1"/>
</dbReference>
<dbReference type="Gene3D" id="3.50.50.60">
    <property type="entry name" value="FAD/NAD(P)-binding domain"/>
    <property type="match status" value="1"/>
</dbReference>
<dbReference type="InterPro" id="IPR036188">
    <property type="entry name" value="FAD/NAD-bd_sf"/>
</dbReference>
<dbReference type="Proteomes" id="UP000078460">
    <property type="component" value="Unassembled WGS sequence"/>
</dbReference>
<dbReference type="SUPFAM" id="SSF51905">
    <property type="entry name" value="FAD/NAD(P)-binding domain"/>
    <property type="match status" value="1"/>
</dbReference>
<dbReference type="Pfam" id="PF01494">
    <property type="entry name" value="FAD_binding_3"/>
    <property type="match status" value="1"/>
</dbReference>
<dbReference type="OrthoDB" id="5652862at2"/>
<proteinExistence type="predicted"/>
<organism evidence="2 3">
    <name type="scientific">Sphingomonas melonis TY</name>
    <dbReference type="NCBI Taxonomy" id="621456"/>
    <lineage>
        <taxon>Bacteria</taxon>
        <taxon>Pseudomonadati</taxon>
        <taxon>Pseudomonadota</taxon>
        <taxon>Alphaproteobacteria</taxon>
        <taxon>Sphingomonadales</taxon>
        <taxon>Sphingomonadaceae</taxon>
        <taxon>Sphingomonas</taxon>
    </lineage>
</organism>
<sequence>MRRTAALIVGGGPAGSAAAIRLARGGVTPLLLERHAAADALCGGFVSWRTLDRLKDLGIDADALNRDRLTEVVLFAGQRVRTARLPRPAVGVSRRRLDTLLREQAQASGAGLETGVTVRRVEGDAVWLDDGCPLRGDALFLATGKHDLRGLARPAEARGTDPTLGVRVRLGPAPSLEQALRGRIELHLFDRGYAGIALQEDGSANLCMAVHRSRLHEAGSLPALLDALGAAHPRLGERLAYRASDAPIDAIANVPYGWRERGGAAGLFRLGDQAGVIPSLAGEGMGIALASGISAADACLRDGPAGSAAWQARFARQLIRPMAVAGAIRTLAERRWAALGVALAPPGLIGLIASATRVAG</sequence>
<evidence type="ECO:0000313" key="3">
    <source>
        <dbReference type="Proteomes" id="UP000078460"/>
    </source>
</evidence>
<dbReference type="RefSeq" id="WP_017980491.1">
    <property type="nucleotide sequence ID" value="NZ_CP017578.1"/>
</dbReference>
<dbReference type="AlphaFoldDB" id="A0A175Y400"/>
<dbReference type="InterPro" id="IPR050407">
    <property type="entry name" value="Geranylgeranyl_reductase"/>
</dbReference>
<dbReference type="GO" id="GO:0071949">
    <property type="term" value="F:FAD binding"/>
    <property type="evidence" value="ECO:0007669"/>
    <property type="project" value="InterPro"/>
</dbReference>
<feature type="domain" description="FAD-binding" evidence="1">
    <location>
        <begin position="4"/>
        <end position="123"/>
    </location>
</feature>
<dbReference type="PRINTS" id="PR00420">
    <property type="entry name" value="RNGMNOXGNASE"/>
</dbReference>